<dbReference type="EMBL" id="CM009294">
    <property type="protein sequence ID" value="PNT36514.1"/>
    <property type="molecule type" value="Genomic_DNA"/>
</dbReference>
<gene>
    <name evidence="1" type="ORF">POPTR_005G131400</name>
</gene>
<sequence length="274" mass="30951">MLQSKNVESAKVNREVHVNLDLSEPQSEEMNDELEIEKHMQSNGNRATACQTDGLLVFFGSEARSKNIESAGSHEIYAILHYQSLNLKMRENEFKSEEGKKELYLTNKENVEGNILQEMSSDRSMEEENEMHGQNDKHVDTAGVLESSPNLKKCACAIEPDPDSIGARLRRRRRKSNGQDDAEFMGVNDKTSVVTAAVETMSSNQNKRIKMKCMSRMSSPELKKHAHAAELSADSVGARLRLGRENGQIKAMKTRSCSGQMRELKIFRRLFLRS</sequence>
<accession>B9H6B6</accession>
<proteinExistence type="predicted"/>
<evidence type="ECO:0000313" key="1">
    <source>
        <dbReference type="EMBL" id="PNT36514.1"/>
    </source>
</evidence>
<dbReference type="HOGENOM" id="CLU_1017056_0_0_1"/>
<dbReference type="AlphaFoldDB" id="B9H6B6"/>
<evidence type="ECO:0000313" key="2">
    <source>
        <dbReference type="Proteomes" id="UP000006729"/>
    </source>
</evidence>
<dbReference type="Proteomes" id="UP000006729">
    <property type="component" value="Chromosome 5"/>
</dbReference>
<reference evidence="1 2" key="1">
    <citation type="journal article" date="2006" name="Science">
        <title>The genome of black cottonwood, Populus trichocarpa (Torr. &amp; Gray).</title>
        <authorList>
            <person name="Tuskan G.A."/>
            <person name="Difazio S."/>
            <person name="Jansson S."/>
            <person name="Bohlmann J."/>
            <person name="Grigoriev I."/>
            <person name="Hellsten U."/>
            <person name="Putnam N."/>
            <person name="Ralph S."/>
            <person name="Rombauts S."/>
            <person name="Salamov A."/>
            <person name="Schein J."/>
            <person name="Sterck L."/>
            <person name="Aerts A."/>
            <person name="Bhalerao R.R."/>
            <person name="Bhalerao R.P."/>
            <person name="Blaudez D."/>
            <person name="Boerjan W."/>
            <person name="Brun A."/>
            <person name="Brunner A."/>
            <person name="Busov V."/>
            <person name="Campbell M."/>
            <person name="Carlson J."/>
            <person name="Chalot M."/>
            <person name="Chapman J."/>
            <person name="Chen G.L."/>
            <person name="Cooper D."/>
            <person name="Coutinho P.M."/>
            <person name="Couturier J."/>
            <person name="Covert S."/>
            <person name="Cronk Q."/>
            <person name="Cunningham R."/>
            <person name="Davis J."/>
            <person name="Degroeve S."/>
            <person name="Dejardin A."/>
            <person name="Depamphilis C."/>
            <person name="Detter J."/>
            <person name="Dirks B."/>
            <person name="Dubchak I."/>
            <person name="Duplessis S."/>
            <person name="Ehlting J."/>
            <person name="Ellis B."/>
            <person name="Gendler K."/>
            <person name="Goodstein D."/>
            <person name="Gribskov M."/>
            <person name="Grimwood J."/>
            <person name="Groover A."/>
            <person name="Gunter L."/>
            <person name="Hamberger B."/>
            <person name="Heinze B."/>
            <person name="Helariutta Y."/>
            <person name="Henrissat B."/>
            <person name="Holligan D."/>
            <person name="Holt R."/>
            <person name="Huang W."/>
            <person name="Islam-Faridi N."/>
            <person name="Jones S."/>
            <person name="Jones-Rhoades M."/>
            <person name="Jorgensen R."/>
            <person name="Joshi C."/>
            <person name="Kangasjarvi J."/>
            <person name="Karlsson J."/>
            <person name="Kelleher C."/>
            <person name="Kirkpatrick R."/>
            <person name="Kirst M."/>
            <person name="Kohler A."/>
            <person name="Kalluri U."/>
            <person name="Larimer F."/>
            <person name="Leebens-Mack J."/>
            <person name="Leple J.C."/>
            <person name="Locascio P."/>
            <person name="Lou Y."/>
            <person name="Lucas S."/>
            <person name="Martin F."/>
            <person name="Montanini B."/>
            <person name="Napoli C."/>
            <person name="Nelson D.R."/>
            <person name="Nelson C."/>
            <person name="Nieminen K."/>
            <person name="Nilsson O."/>
            <person name="Pereda V."/>
            <person name="Peter G."/>
            <person name="Philippe R."/>
            <person name="Pilate G."/>
            <person name="Poliakov A."/>
            <person name="Razumovskaya J."/>
            <person name="Richardson P."/>
            <person name="Rinaldi C."/>
            <person name="Ritland K."/>
            <person name="Rouze P."/>
            <person name="Ryaboy D."/>
            <person name="Schmutz J."/>
            <person name="Schrader J."/>
            <person name="Segerman B."/>
            <person name="Shin H."/>
            <person name="Siddiqui A."/>
            <person name="Sterky F."/>
            <person name="Terry A."/>
            <person name="Tsai C.J."/>
            <person name="Uberbacher E."/>
            <person name="Unneberg P."/>
            <person name="Vahala J."/>
            <person name="Wall K."/>
            <person name="Wessler S."/>
            <person name="Yang G."/>
            <person name="Yin T."/>
            <person name="Douglas C."/>
            <person name="Marra M."/>
            <person name="Sandberg G."/>
            <person name="Van de Peer Y."/>
            <person name="Rokhsar D."/>
        </authorList>
    </citation>
    <scope>NUCLEOTIDE SEQUENCE [LARGE SCALE GENOMIC DNA]</scope>
    <source>
        <strain evidence="2">cv. Nisqually</strain>
    </source>
</reference>
<name>B9H6B6_POPTR</name>
<protein>
    <submittedName>
        <fullName evidence="1">Uncharacterized protein</fullName>
    </submittedName>
</protein>
<keyword evidence="2" id="KW-1185">Reference proteome</keyword>
<dbReference type="InParanoid" id="B9H6B6"/>
<organism evidence="1 2">
    <name type="scientific">Populus trichocarpa</name>
    <name type="common">Western balsam poplar</name>
    <name type="synonym">Populus balsamifera subsp. trichocarpa</name>
    <dbReference type="NCBI Taxonomy" id="3694"/>
    <lineage>
        <taxon>Eukaryota</taxon>
        <taxon>Viridiplantae</taxon>
        <taxon>Streptophyta</taxon>
        <taxon>Embryophyta</taxon>
        <taxon>Tracheophyta</taxon>
        <taxon>Spermatophyta</taxon>
        <taxon>Magnoliopsida</taxon>
        <taxon>eudicotyledons</taxon>
        <taxon>Gunneridae</taxon>
        <taxon>Pentapetalae</taxon>
        <taxon>rosids</taxon>
        <taxon>fabids</taxon>
        <taxon>Malpighiales</taxon>
        <taxon>Salicaceae</taxon>
        <taxon>Saliceae</taxon>
        <taxon>Populus</taxon>
    </lineage>
</organism>